<organism evidence="1 2">
    <name type="scientific">Corynebacterium guangdongense</name>
    <dbReference type="NCBI Taxonomy" id="1783348"/>
    <lineage>
        <taxon>Bacteria</taxon>
        <taxon>Bacillati</taxon>
        <taxon>Actinomycetota</taxon>
        <taxon>Actinomycetes</taxon>
        <taxon>Mycobacteriales</taxon>
        <taxon>Corynebacteriaceae</taxon>
        <taxon>Corynebacterium</taxon>
    </lineage>
</organism>
<dbReference type="RefSeq" id="WP_290198251.1">
    <property type="nucleotide sequence ID" value="NZ_CP047654.1"/>
</dbReference>
<evidence type="ECO:0000313" key="1">
    <source>
        <dbReference type="EMBL" id="MDR7329296.1"/>
    </source>
</evidence>
<name>A0ABU1ZWJ8_9CORY</name>
<proteinExistence type="predicted"/>
<evidence type="ECO:0000313" key="2">
    <source>
        <dbReference type="Proteomes" id="UP001180840"/>
    </source>
</evidence>
<sequence length="53" mass="5544">MTFDTFMQYAEPAFVEEIVRIAVWASAGLLSSLSAAGSAAPLLEAVLQSAVVN</sequence>
<reference evidence="1" key="1">
    <citation type="submission" date="2023-07" db="EMBL/GenBank/DDBJ databases">
        <title>Sequencing the genomes of 1000 actinobacteria strains.</title>
        <authorList>
            <person name="Klenk H.-P."/>
        </authorList>
    </citation>
    <scope>NUCLEOTIDE SEQUENCE</scope>
    <source>
        <strain evidence="1">DSM 107476</strain>
    </source>
</reference>
<keyword evidence="2" id="KW-1185">Reference proteome</keyword>
<accession>A0ABU1ZWJ8</accession>
<protein>
    <submittedName>
        <fullName evidence="1">Uncharacterized protein</fullName>
    </submittedName>
</protein>
<dbReference type="Proteomes" id="UP001180840">
    <property type="component" value="Unassembled WGS sequence"/>
</dbReference>
<comment type="caution">
    <text evidence="1">The sequence shown here is derived from an EMBL/GenBank/DDBJ whole genome shotgun (WGS) entry which is preliminary data.</text>
</comment>
<gene>
    <name evidence="1" type="ORF">J2S39_000972</name>
</gene>
<dbReference type="EMBL" id="JAVDXZ010000001">
    <property type="protein sequence ID" value="MDR7329296.1"/>
    <property type="molecule type" value="Genomic_DNA"/>
</dbReference>